<accession>A0A9P4NXQ9</accession>
<sequence length="201" mass="23003">MTFEYEITELDNYGNEIPGTTSRFTFARDGTQLPNGHRPHPTPSSRTRRTSEDERSELFRREDPRQPRYARPNARPEGHTQSRHFQWPPLNNATPLPAGWESFRASATHPNPGRTYYVDPSGQTQWERPVQPVDMAGAGESDYHHSRPSSQPQLPDGWTVHVATQDHIWSGRPYYLHADGYTQWTRPTATEQPQVRTGGAE</sequence>
<evidence type="ECO:0000259" key="2">
    <source>
        <dbReference type="PROSITE" id="PS50020"/>
    </source>
</evidence>
<evidence type="ECO:0000313" key="4">
    <source>
        <dbReference type="Proteomes" id="UP000800235"/>
    </source>
</evidence>
<proteinExistence type="predicted"/>
<feature type="compositionally biased region" description="Basic and acidic residues" evidence="1">
    <location>
        <begin position="49"/>
        <end position="66"/>
    </location>
</feature>
<comment type="caution">
    <text evidence="3">The sequence shown here is derived from an EMBL/GenBank/DDBJ whole genome shotgun (WGS) entry which is preliminary data.</text>
</comment>
<dbReference type="SMART" id="SM00456">
    <property type="entry name" value="WW"/>
    <property type="match status" value="2"/>
</dbReference>
<keyword evidence="4" id="KW-1185">Reference proteome</keyword>
<organism evidence="3 4">
    <name type="scientific">Tothia fuscella</name>
    <dbReference type="NCBI Taxonomy" id="1048955"/>
    <lineage>
        <taxon>Eukaryota</taxon>
        <taxon>Fungi</taxon>
        <taxon>Dikarya</taxon>
        <taxon>Ascomycota</taxon>
        <taxon>Pezizomycotina</taxon>
        <taxon>Dothideomycetes</taxon>
        <taxon>Pleosporomycetidae</taxon>
        <taxon>Venturiales</taxon>
        <taxon>Cylindrosympodiaceae</taxon>
        <taxon>Tothia</taxon>
    </lineage>
</organism>
<dbReference type="InterPro" id="IPR001202">
    <property type="entry name" value="WW_dom"/>
</dbReference>
<dbReference type="Gene3D" id="2.20.70.10">
    <property type="match status" value="2"/>
</dbReference>
<evidence type="ECO:0000313" key="3">
    <source>
        <dbReference type="EMBL" id="KAF2434349.1"/>
    </source>
</evidence>
<gene>
    <name evidence="3" type="ORF">EJ08DRAFT_693884</name>
</gene>
<dbReference type="PROSITE" id="PS50020">
    <property type="entry name" value="WW_DOMAIN_2"/>
    <property type="match status" value="2"/>
</dbReference>
<dbReference type="EMBL" id="MU007017">
    <property type="protein sequence ID" value="KAF2434349.1"/>
    <property type="molecule type" value="Genomic_DNA"/>
</dbReference>
<dbReference type="Proteomes" id="UP000800235">
    <property type="component" value="Unassembled WGS sequence"/>
</dbReference>
<dbReference type="SUPFAM" id="SSF51045">
    <property type="entry name" value="WW domain"/>
    <property type="match status" value="2"/>
</dbReference>
<feature type="domain" description="WW" evidence="2">
    <location>
        <begin position="152"/>
        <end position="189"/>
    </location>
</feature>
<feature type="region of interest" description="Disordered" evidence="1">
    <location>
        <begin position="14"/>
        <end position="157"/>
    </location>
</feature>
<dbReference type="AlphaFoldDB" id="A0A9P4NXQ9"/>
<feature type="domain" description="WW" evidence="2">
    <location>
        <begin position="94"/>
        <end position="131"/>
    </location>
</feature>
<reference evidence="3" key="1">
    <citation type="journal article" date="2020" name="Stud. Mycol.">
        <title>101 Dothideomycetes genomes: a test case for predicting lifestyles and emergence of pathogens.</title>
        <authorList>
            <person name="Haridas S."/>
            <person name="Albert R."/>
            <person name="Binder M."/>
            <person name="Bloem J."/>
            <person name="Labutti K."/>
            <person name="Salamov A."/>
            <person name="Andreopoulos B."/>
            <person name="Baker S."/>
            <person name="Barry K."/>
            <person name="Bills G."/>
            <person name="Bluhm B."/>
            <person name="Cannon C."/>
            <person name="Castanera R."/>
            <person name="Culley D."/>
            <person name="Daum C."/>
            <person name="Ezra D."/>
            <person name="Gonzalez J."/>
            <person name="Henrissat B."/>
            <person name="Kuo A."/>
            <person name="Liang C."/>
            <person name="Lipzen A."/>
            <person name="Lutzoni F."/>
            <person name="Magnuson J."/>
            <person name="Mondo S."/>
            <person name="Nolan M."/>
            <person name="Ohm R."/>
            <person name="Pangilinan J."/>
            <person name="Park H.-J."/>
            <person name="Ramirez L."/>
            <person name="Alfaro M."/>
            <person name="Sun H."/>
            <person name="Tritt A."/>
            <person name="Yoshinaga Y."/>
            <person name="Zwiers L.-H."/>
            <person name="Turgeon B."/>
            <person name="Goodwin S."/>
            <person name="Spatafora J."/>
            <person name="Crous P."/>
            <person name="Grigoriev I."/>
        </authorList>
    </citation>
    <scope>NUCLEOTIDE SEQUENCE</scope>
    <source>
        <strain evidence="3">CBS 130266</strain>
    </source>
</reference>
<dbReference type="InterPro" id="IPR036020">
    <property type="entry name" value="WW_dom_sf"/>
</dbReference>
<name>A0A9P4NXQ9_9PEZI</name>
<evidence type="ECO:0000256" key="1">
    <source>
        <dbReference type="SAM" id="MobiDB-lite"/>
    </source>
</evidence>
<protein>
    <recommendedName>
        <fullName evidence="2">WW domain-containing protein</fullName>
    </recommendedName>
</protein>